<dbReference type="eggNOG" id="arCOG10678">
    <property type="taxonomic scope" value="Archaea"/>
</dbReference>
<dbReference type="AlphaFoldDB" id="A0A075MNP7"/>
<feature type="transmembrane region" description="Helical" evidence="1">
    <location>
        <begin position="121"/>
        <end position="145"/>
    </location>
</feature>
<sequence length="317" mass="34384">MDKVQKIILVSLVSVSAASWLTSQTLQNDMMMTMTTAAMMPSPFASGMGDDNNGFGLASSYLFFVLLWTVGMAAMMFPAITPMVFLYNRLASSEKNNSQVQVALQKNDDASQKQVYPFKTLLFVGGYLAVWSLTGFVLLLGWSMLTSIMTSAASGLSIIQYIYGAILVIAGAYQFSPLKNKCLGYCESPLSFFMRRWSSGATGAAKMGVFHGLYCLGCCWPYFLLMVALGWMNLLWMALFSGIIFGEKVWSKKGIWIARAAGIGFVIIGILVMVTGGSAIIISMPTMMSTGDAAFTNTADMEPSANMTPAQKMPQMG</sequence>
<feature type="transmembrane region" description="Helical" evidence="1">
    <location>
        <begin position="61"/>
        <end position="87"/>
    </location>
</feature>
<dbReference type="Proteomes" id="UP000028194">
    <property type="component" value="Chromosome"/>
</dbReference>
<protein>
    <submittedName>
        <fullName evidence="2">Putative metal-binding integral membrane protein</fullName>
    </submittedName>
</protein>
<keyword evidence="1" id="KW-0472">Membrane</keyword>
<accession>A0A075MNP7</accession>
<dbReference type="STRING" id="1459636.NTE_00755"/>
<organism evidence="2 3">
    <name type="scientific">Candidatus Nitrososphaera evergladensis SR1</name>
    <dbReference type="NCBI Taxonomy" id="1459636"/>
    <lineage>
        <taxon>Archaea</taxon>
        <taxon>Nitrososphaerota</taxon>
        <taxon>Nitrososphaeria</taxon>
        <taxon>Nitrososphaerales</taxon>
        <taxon>Nitrososphaeraceae</taxon>
        <taxon>Nitrososphaera</taxon>
    </lineage>
</organism>
<name>A0A075MNP7_9ARCH</name>
<evidence type="ECO:0000313" key="2">
    <source>
        <dbReference type="EMBL" id="AIF82833.1"/>
    </source>
</evidence>
<evidence type="ECO:0000256" key="1">
    <source>
        <dbReference type="SAM" id="Phobius"/>
    </source>
</evidence>
<keyword evidence="3" id="KW-1185">Reference proteome</keyword>
<evidence type="ECO:0000313" key="3">
    <source>
        <dbReference type="Proteomes" id="UP000028194"/>
    </source>
</evidence>
<keyword evidence="1" id="KW-1133">Transmembrane helix</keyword>
<dbReference type="KEGG" id="nev:NTE_00755"/>
<reference evidence="2 3" key="1">
    <citation type="journal article" date="2014" name="PLoS ONE">
        <title>Genome Sequence of Candidatus Nitrososphaera evergladensis from Group I.1b Enriched from Everglades Soil Reveals Novel Genomic Features of the Ammonia-Oxidizing Archaea.</title>
        <authorList>
            <person name="Zhalnina K.V."/>
            <person name="Dias R."/>
            <person name="Leonard M.T."/>
            <person name="Dorr de Quadros P."/>
            <person name="Camargo F.A."/>
            <person name="Drew J.C."/>
            <person name="Farmerie W.G."/>
            <person name="Daroub S.H."/>
            <person name="Triplett E.W."/>
        </authorList>
    </citation>
    <scope>NUCLEOTIDE SEQUENCE [LARGE SCALE GENOMIC DNA]</scope>
    <source>
        <strain evidence="2 3">SR1</strain>
    </source>
</reference>
<dbReference type="InterPro" id="IPR018688">
    <property type="entry name" value="PpoB2-like"/>
</dbReference>
<feature type="transmembrane region" description="Helical" evidence="1">
    <location>
        <begin position="157"/>
        <end position="176"/>
    </location>
</feature>
<proteinExistence type="predicted"/>
<dbReference type="HOGENOM" id="CLU_065506_0_0_2"/>
<dbReference type="OrthoDB" id="11125at2157"/>
<keyword evidence="1" id="KW-0812">Transmembrane</keyword>
<feature type="transmembrane region" description="Helical" evidence="1">
    <location>
        <begin position="220"/>
        <end position="245"/>
    </location>
</feature>
<gene>
    <name evidence="2" type="ORF">NTE_00755</name>
</gene>
<feature type="transmembrane region" description="Helical" evidence="1">
    <location>
        <begin position="257"/>
        <end position="282"/>
    </location>
</feature>
<dbReference type="Pfam" id="PF09948">
    <property type="entry name" value="PpoB2"/>
    <property type="match status" value="1"/>
</dbReference>
<dbReference type="EMBL" id="CP007174">
    <property type="protein sequence ID" value="AIF82833.1"/>
    <property type="molecule type" value="Genomic_DNA"/>
</dbReference>